<dbReference type="EMBL" id="JAVREJ010000003">
    <property type="protein sequence ID" value="MDT0349109.1"/>
    <property type="molecule type" value="Genomic_DNA"/>
</dbReference>
<organism evidence="1 2">
    <name type="scientific">Pseudonocardia charpentierae</name>
    <dbReference type="NCBI Taxonomy" id="3075545"/>
    <lineage>
        <taxon>Bacteria</taxon>
        <taxon>Bacillati</taxon>
        <taxon>Actinomycetota</taxon>
        <taxon>Actinomycetes</taxon>
        <taxon>Pseudonocardiales</taxon>
        <taxon>Pseudonocardiaceae</taxon>
        <taxon>Pseudonocardia</taxon>
    </lineage>
</organism>
<name>A0ABU2N755_9PSEU</name>
<dbReference type="RefSeq" id="WP_311555087.1">
    <property type="nucleotide sequence ID" value="NZ_JAVREJ010000003.1"/>
</dbReference>
<reference evidence="2" key="1">
    <citation type="submission" date="2023-07" db="EMBL/GenBank/DDBJ databases">
        <title>30 novel species of actinomycetes from the DSMZ collection.</title>
        <authorList>
            <person name="Nouioui I."/>
        </authorList>
    </citation>
    <scope>NUCLEOTIDE SEQUENCE [LARGE SCALE GENOMIC DNA]</scope>
    <source>
        <strain evidence="2">DSM 45834</strain>
    </source>
</reference>
<keyword evidence="2" id="KW-1185">Reference proteome</keyword>
<protein>
    <submittedName>
        <fullName evidence="1">Uncharacterized protein</fullName>
    </submittedName>
</protein>
<proteinExistence type="predicted"/>
<comment type="caution">
    <text evidence="1">The sequence shown here is derived from an EMBL/GenBank/DDBJ whole genome shotgun (WGS) entry which is preliminary data.</text>
</comment>
<dbReference type="Proteomes" id="UP001183202">
    <property type="component" value="Unassembled WGS sequence"/>
</dbReference>
<gene>
    <name evidence="1" type="ORF">RM445_06175</name>
</gene>
<evidence type="ECO:0000313" key="1">
    <source>
        <dbReference type="EMBL" id="MDT0349109.1"/>
    </source>
</evidence>
<sequence>MTELRTSRPAPEADQISGHSVLVKTGSGLAVLPRRRRDGVSARLHADALDSRLAAGEPPENGRLLAVRAAQITSPTARRRLARSWDDVVARSRRAQLPGDPHVPVARSQVDEAFPEIQVVAGILRARRPVSARGVALAGALLTTPTSPVYRRRSATGELADALTRAAQEM</sequence>
<evidence type="ECO:0000313" key="2">
    <source>
        <dbReference type="Proteomes" id="UP001183202"/>
    </source>
</evidence>
<accession>A0ABU2N755</accession>